<keyword evidence="2" id="KW-1185">Reference proteome</keyword>
<organism evidence="1 2">
    <name type="scientific">Desulfurivibrio alkaliphilus (strain DSM 19089 / UNIQEM U267 / AHT2)</name>
    <dbReference type="NCBI Taxonomy" id="589865"/>
    <lineage>
        <taxon>Bacteria</taxon>
        <taxon>Pseudomonadati</taxon>
        <taxon>Thermodesulfobacteriota</taxon>
        <taxon>Desulfobulbia</taxon>
        <taxon>Desulfobulbales</taxon>
        <taxon>Desulfobulbaceae</taxon>
        <taxon>Desulfurivibrio</taxon>
    </lineage>
</organism>
<sequence length="113" mass="12566">MQQIATVQAAAGMVLAKDVETGDNRVLCGKGTALTEAMIDRFKRMDITHITVQGHPVVEEGAKTLKEEVMDIEQRFGRVRHIKPLMYLKKRIQERLIAARRPVEPAAGQGDGE</sequence>
<protein>
    <submittedName>
        <fullName evidence="1">Uncharacterized protein</fullName>
    </submittedName>
</protein>
<dbReference type="KEGG" id="dak:DaAHT2_0260"/>
<dbReference type="Proteomes" id="UP000001508">
    <property type="component" value="Chromosome"/>
</dbReference>
<proteinExistence type="predicted"/>
<evidence type="ECO:0000313" key="2">
    <source>
        <dbReference type="Proteomes" id="UP000001508"/>
    </source>
</evidence>
<dbReference type="HOGENOM" id="CLU_173920_0_0_7"/>
<reference evidence="2" key="1">
    <citation type="submission" date="2010-02" db="EMBL/GenBank/DDBJ databases">
        <title>Complete sequence of Desulfurivibrio alkaliphilus AHT2.</title>
        <authorList>
            <consortium name="US DOE Joint Genome Institute"/>
            <person name="Pitluck S."/>
            <person name="Chertkov O."/>
            <person name="Detter J.C."/>
            <person name="Han C."/>
            <person name="Tapia R."/>
            <person name="Larimer F."/>
            <person name="Land M."/>
            <person name="Hauser L."/>
            <person name="Kyrpides N."/>
            <person name="Mikhailova N."/>
            <person name="Sorokin D.Y."/>
            <person name="Muyzer G."/>
            <person name="Woyke T."/>
        </authorList>
    </citation>
    <scope>NUCLEOTIDE SEQUENCE [LARGE SCALE GENOMIC DNA]</scope>
    <source>
        <strain evidence="2">DSM 19089 / UNIQEM U267 / AHT2</strain>
    </source>
</reference>
<dbReference type="InParanoid" id="D6Z6L2"/>
<name>D6Z6L2_DESAT</name>
<gene>
    <name evidence="1" type="ordered locus">DaAHT2_0260</name>
</gene>
<dbReference type="AlphaFoldDB" id="D6Z6L2"/>
<dbReference type="RefSeq" id="WP_013162502.1">
    <property type="nucleotide sequence ID" value="NC_014216.1"/>
</dbReference>
<evidence type="ECO:0000313" key="1">
    <source>
        <dbReference type="EMBL" id="ADH84971.1"/>
    </source>
</evidence>
<dbReference type="EMBL" id="CP001940">
    <property type="protein sequence ID" value="ADH84971.1"/>
    <property type="molecule type" value="Genomic_DNA"/>
</dbReference>
<dbReference type="STRING" id="589865.DaAHT2_0260"/>
<accession>D6Z6L2</accession>